<dbReference type="InterPro" id="IPR037192">
    <property type="entry name" value="ERO1-like_sf"/>
</dbReference>
<accession>A0A6A3BX01</accession>
<keyword evidence="5" id="KW-0813">Transport</keyword>
<dbReference type="GO" id="GO:0034975">
    <property type="term" value="P:protein folding in endoplasmic reticulum"/>
    <property type="evidence" value="ECO:0007669"/>
    <property type="project" value="InterPro"/>
</dbReference>
<keyword evidence="10" id="KW-0249">Electron transport</keyword>
<evidence type="ECO:0000256" key="15">
    <source>
        <dbReference type="ARBA" id="ARBA00023284"/>
    </source>
</evidence>
<evidence type="ECO:0000256" key="9">
    <source>
        <dbReference type="ARBA" id="ARBA00022827"/>
    </source>
</evidence>
<proteinExistence type="inferred from homology"/>
<protein>
    <submittedName>
        <fullName evidence="16">Endoplasmic reticulum oxidoreductin-2</fullName>
    </submittedName>
</protein>
<gene>
    <name evidence="16" type="ORF">F3Y22_tig00019423pilonHSYRG00085</name>
</gene>
<dbReference type="Pfam" id="PF04137">
    <property type="entry name" value="ERO1"/>
    <property type="match status" value="1"/>
</dbReference>
<keyword evidence="15" id="KW-0676">Redox-active center</keyword>
<name>A0A6A3BX01_HIBSY</name>
<dbReference type="InterPro" id="IPR007266">
    <property type="entry name" value="Ero1"/>
</dbReference>
<dbReference type="PANTHER" id="PTHR12613">
    <property type="entry name" value="ERO1-RELATED"/>
    <property type="match status" value="1"/>
</dbReference>
<dbReference type="SUPFAM" id="SSF110019">
    <property type="entry name" value="ERO1-like"/>
    <property type="match status" value="1"/>
</dbReference>
<comment type="cofactor">
    <cofactor evidence="1">
        <name>FAD</name>
        <dbReference type="ChEBI" id="CHEBI:57692"/>
    </cofactor>
</comment>
<keyword evidence="6" id="KW-0285">Flavoprotein</keyword>
<keyword evidence="9" id="KW-0274">FAD</keyword>
<evidence type="ECO:0000256" key="11">
    <source>
        <dbReference type="ARBA" id="ARBA00023002"/>
    </source>
</evidence>
<evidence type="ECO:0000256" key="10">
    <source>
        <dbReference type="ARBA" id="ARBA00022982"/>
    </source>
</evidence>
<dbReference type="GO" id="GO:0071949">
    <property type="term" value="F:FAD binding"/>
    <property type="evidence" value="ECO:0007669"/>
    <property type="project" value="InterPro"/>
</dbReference>
<comment type="similarity">
    <text evidence="3">Belongs to the EROs family.</text>
</comment>
<evidence type="ECO:0000256" key="6">
    <source>
        <dbReference type="ARBA" id="ARBA00022630"/>
    </source>
</evidence>
<evidence type="ECO:0000313" key="16">
    <source>
        <dbReference type="EMBL" id="KAE8720487.1"/>
    </source>
</evidence>
<dbReference type="GO" id="GO:0015035">
    <property type="term" value="F:protein-disulfide reductase activity"/>
    <property type="evidence" value="ECO:0007669"/>
    <property type="project" value="InterPro"/>
</dbReference>
<dbReference type="EMBL" id="VEPZ02000719">
    <property type="protein sequence ID" value="KAE8720487.1"/>
    <property type="molecule type" value="Genomic_DNA"/>
</dbReference>
<evidence type="ECO:0000256" key="7">
    <source>
        <dbReference type="ARBA" id="ARBA00022729"/>
    </source>
</evidence>
<evidence type="ECO:0000256" key="8">
    <source>
        <dbReference type="ARBA" id="ARBA00022824"/>
    </source>
</evidence>
<evidence type="ECO:0000256" key="3">
    <source>
        <dbReference type="ARBA" id="ARBA00008277"/>
    </source>
</evidence>
<evidence type="ECO:0000256" key="2">
    <source>
        <dbReference type="ARBA" id="ARBA00004367"/>
    </source>
</evidence>
<evidence type="ECO:0000256" key="13">
    <source>
        <dbReference type="ARBA" id="ARBA00023157"/>
    </source>
</evidence>
<evidence type="ECO:0000256" key="14">
    <source>
        <dbReference type="ARBA" id="ARBA00023180"/>
    </source>
</evidence>
<keyword evidence="12" id="KW-0472">Membrane</keyword>
<reference evidence="16" key="1">
    <citation type="submission" date="2019-09" db="EMBL/GenBank/DDBJ databases">
        <title>Draft genome information of white flower Hibiscus syriacus.</title>
        <authorList>
            <person name="Kim Y.-M."/>
        </authorList>
    </citation>
    <scope>NUCLEOTIDE SEQUENCE [LARGE SCALE GENOMIC DNA]</scope>
    <source>
        <strain evidence="16">YM2019G1</strain>
        <tissue evidence="16">Leaf</tissue>
    </source>
</reference>
<keyword evidence="8" id="KW-0256">Endoplasmic reticulum</keyword>
<keyword evidence="7" id="KW-0732">Signal</keyword>
<comment type="caution">
    <text evidence="16">The sequence shown here is derived from an EMBL/GenBank/DDBJ whole genome shotgun (WGS) entry which is preliminary data.</text>
</comment>
<dbReference type="PANTHER" id="PTHR12613:SF0">
    <property type="entry name" value="ERO1-LIKE PROTEIN"/>
    <property type="match status" value="1"/>
</dbReference>
<dbReference type="GO" id="GO:0016972">
    <property type="term" value="F:thiol oxidase activity"/>
    <property type="evidence" value="ECO:0007669"/>
    <property type="project" value="InterPro"/>
</dbReference>
<evidence type="ECO:0000256" key="4">
    <source>
        <dbReference type="ARBA" id="ARBA00011802"/>
    </source>
</evidence>
<sequence>MWETVESEVKKSKKDEKKKYSGIVEDCYCDYETVDHLNEEVLHPILQDLVKTPFSRYFKVNIWCNCPFCPDDGMFRLRDCSVCEESEFPESFKKPYHYSLPSDDLKCQEGKLEATDDRVLDSKAFRGWTETDNPWTYDDETDNCESDFFSTALTFSVSFACYHVLDALKFTAYALGIDS</sequence>
<dbReference type="GO" id="GO:0005789">
    <property type="term" value="C:endoplasmic reticulum membrane"/>
    <property type="evidence" value="ECO:0007669"/>
    <property type="project" value="UniProtKB-SubCell"/>
</dbReference>
<comment type="subunit">
    <text evidence="4">May function both as a monomer and a homodimer.</text>
</comment>
<keyword evidence="14" id="KW-0325">Glycoprotein</keyword>
<evidence type="ECO:0000256" key="12">
    <source>
        <dbReference type="ARBA" id="ARBA00023136"/>
    </source>
</evidence>
<organism evidence="16">
    <name type="scientific">Hibiscus syriacus</name>
    <name type="common">Rose of Sharon</name>
    <dbReference type="NCBI Taxonomy" id="106335"/>
    <lineage>
        <taxon>Eukaryota</taxon>
        <taxon>Viridiplantae</taxon>
        <taxon>Streptophyta</taxon>
        <taxon>Embryophyta</taxon>
        <taxon>Tracheophyta</taxon>
        <taxon>Spermatophyta</taxon>
        <taxon>Magnoliopsida</taxon>
        <taxon>eudicotyledons</taxon>
        <taxon>Gunneridae</taxon>
        <taxon>Pentapetalae</taxon>
        <taxon>rosids</taxon>
        <taxon>malvids</taxon>
        <taxon>Malvales</taxon>
        <taxon>Malvaceae</taxon>
        <taxon>Malvoideae</taxon>
        <taxon>Hibiscus</taxon>
    </lineage>
</organism>
<comment type="subcellular location">
    <subcellularLocation>
        <location evidence="2">Endoplasmic reticulum membrane</location>
        <topology evidence="2">Peripheral membrane protein</topology>
        <orientation evidence="2">Lumenal side</orientation>
    </subcellularLocation>
</comment>
<keyword evidence="13" id="KW-1015">Disulfide bond</keyword>
<keyword evidence="11" id="KW-0560">Oxidoreductase</keyword>
<evidence type="ECO:0000256" key="5">
    <source>
        <dbReference type="ARBA" id="ARBA00022448"/>
    </source>
</evidence>
<evidence type="ECO:0000256" key="1">
    <source>
        <dbReference type="ARBA" id="ARBA00001974"/>
    </source>
</evidence>
<dbReference type="AlphaFoldDB" id="A0A6A3BX01"/>